<dbReference type="InterPro" id="IPR002328">
    <property type="entry name" value="ADH_Zn_CS"/>
</dbReference>
<dbReference type="SMART" id="SM00829">
    <property type="entry name" value="PKS_ER"/>
    <property type="match status" value="1"/>
</dbReference>
<evidence type="ECO:0000256" key="3">
    <source>
        <dbReference type="ARBA" id="ARBA00022723"/>
    </source>
</evidence>
<dbReference type="GeneID" id="10507846"/>
<dbReference type="VEuPathDB" id="AmoebaDB:DICPUDRAFT_82326"/>
<dbReference type="Gene3D" id="3.40.50.720">
    <property type="entry name" value="NAD(P)-binding Rossmann-like Domain"/>
    <property type="match status" value="1"/>
</dbReference>
<proteinExistence type="inferred from homology"/>
<keyword evidence="3 7" id="KW-0479">Metal-binding</keyword>
<dbReference type="Pfam" id="PF08240">
    <property type="entry name" value="ADH_N"/>
    <property type="match status" value="1"/>
</dbReference>
<dbReference type="PANTHER" id="PTHR42940">
    <property type="entry name" value="ALCOHOL DEHYDROGENASE 1-RELATED"/>
    <property type="match status" value="1"/>
</dbReference>
<evidence type="ECO:0000313" key="9">
    <source>
        <dbReference type="EMBL" id="EGC31799.1"/>
    </source>
</evidence>
<protein>
    <recommendedName>
        <fullName evidence="8">Enoyl reductase (ER) domain-containing protein</fullName>
    </recommendedName>
</protein>
<dbReference type="InterPro" id="IPR020843">
    <property type="entry name" value="ER"/>
</dbReference>
<dbReference type="InParanoid" id="F0ZW72"/>
<feature type="domain" description="Enoyl reductase (ER)" evidence="8">
    <location>
        <begin position="11"/>
        <end position="335"/>
    </location>
</feature>
<evidence type="ECO:0000256" key="6">
    <source>
        <dbReference type="ARBA" id="ARBA00023027"/>
    </source>
</evidence>
<keyword evidence="10" id="KW-1185">Reference proteome</keyword>
<dbReference type="Gene3D" id="3.90.180.10">
    <property type="entry name" value="Medium-chain alcohol dehydrogenases, catalytic domain"/>
    <property type="match status" value="1"/>
</dbReference>
<organism evidence="9 10">
    <name type="scientific">Dictyostelium purpureum</name>
    <name type="common">Slime mold</name>
    <dbReference type="NCBI Taxonomy" id="5786"/>
    <lineage>
        <taxon>Eukaryota</taxon>
        <taxon>Amoebozoa</taxon>
        <taxon>Evosea</taxon>
        <taxon>Eumycetozoa</taxon>
        <taxon>Dictyostelia</taxon>
        <taxon>Dictyosteliales</taxon>
        <taxon>Dictyosteliaceae</taxon>
        <taxon>Dictyostelium</taxon>
    </lineage>
</organism>
<dbReference type="Proteomes" id="UP000001064">
    <property type="component" value="Unassembled WGS sequence"/>
</dbReference>
<dbReference type="SUPFAM" id="SSF51735">
    <property type="entry name" value="NAD(P)-binding Rossmann-fold domains"/>
    <property type="match status" value="1"/>
</dbReference>
<dbReference type="OMA" id="RNEWGIA"/>
<dbReference type="RefSeq" id="XP_003291666.1">
    <property type="nucleotide sequence ID" value="XM_003291618.1"/>
</dbReference>
<comment type="similarity">
    <text evidence="2 7">Belongs to the zinc-containing alcohol dehydrogenase family.</text>
</comment>
<keyword evidence="4 7" id="KW-0862">Zinc</keyword>
<dbReference type="InterPro" id="IPR011032">
    <property type="entry name" value="GroES-like_sf"/>
</dbReference>
<comment type="cofactor">
    <cofactor evidence="1 7">
        <name>Zn(2+)</name>
        <dbReference type="ChEBI" id="CHEBI:29105"/>
    </cofactor>
</comment>
<evidence type="ECO:0000256" key="7">
    <source>
        <dbReference type="RuleBase" id="RU361277"/>
    </source>
</evidence>
<accession>F0ZW72</accession>
<evidence type="ECO:0000259" key="8">
    <source>
        <dbReference type="SMART" id="SM00829"/>
    </source>
</evidence>
<dbReference type="OrthoDB" id="17011at2759"/>
<dbReference type="STRING" id="5786.F0ZW72"/>
<dbReference type="GO" id="GO:0016616">
    <property type="term" value="F:oxidoreductase activity, acting on the CH-OH group of donors, NAD or NADP as acceptor"/>
    <property type="evidence" value="ECO:0000318"/>
    <property type="project" value="GO_Central"/>
</dbReference>
<keyword evidence="6" id="KW-0520">NAD</keyword>
<evidence type="ECO:0000256" key="1">
    <source>
        <dbReference type="ARBA" id="ARBA00001947"/>
    </source>
</evidence>
<evidence type="ECO:0000256" key="5">
    <source>
        <dbReference type="ARBA" id="ARBA00023002"/>
    </source>
</evidence>
<evidence type="ECO:0000256" key="2">
    <source>
        <dbReference type="ARBA" id="ARBA00008072"/>
    </source>
</evidence>
<reference evidence="10" key="1">
    <citation type="journal article" date="2011" name="Genome Biol.">
        <title>Comparative genomics of the social amoebae Dictyostelium discoideum and Dictyostelium purpureum.</title>
        <authorList>
            <consortium name="US DOE Joint Genome Institute (JGI-PGF)"/>
            <person name="Sucgang R."/>
            <person name="Kuo A."/>
            <person name="Tian X."/>
            <person name="Salerno W."/>
            <person name="Parikh A."/>
            <person name="Feasley C.L."/>
            <person name="Dalin E."/>
            <person name="Tu H."/>
            <person name="Huang E."/>
            <person name="Barry K."/>
            <person name="Lindquist E."/>
            <person name="Shapiro H."/>
            <person name="Bruce D."/>
            <person name="Schmutz J."/>
            <person name="Salamov A."/>
            <person name="Fey P."/>
            <person name="Gaudet P."/>
            <person name="Anjard C."/>
            <person name="Babu M.M."/>
            <person name="Basu S."/>
            <person name="Bushmanova Y."/>
            <person name="van der Wel H."/>
            <person name="Katoh-Kurasawa M."/>
            <person name="Dinh C."/>
            <person name="Coutinho P.M."/>
            <person name="Saito T."/>
            <person name="Elias M."/>
            <person name="Schaap P."/>
            <person name="Kay R.R."/>
            <person name="Henrissat B."/>
            <person name="Eichinger L."/>
            <person name="Rivero F."/>
            <person name="Putnam N.H."/>
            <person name="West C.M."/>
            <person name="Loomis W.F."/>
            <person name="Chisholm R.L."/>
            <person name="Shaulsky G."/>
            <person name="Strassmann J.E."/>
            <person name="Queller D.C."/>
            <person name="Kuspa A."/>
            <person name="Grigoriev I.V."/>
        </authorList>
    </citation>
    <scope>NUCLEOTIDE SEQUENCE [LARGE SCALE GENOMIC DNA]</scope>
    <source>
        <strain evidence="10">QSDP1</strain>
    </source>
</reference>
<dbReference type="Pfam" id="PF00107">
    <property type="entry name" value="ADH_zinc_N"/>
    <property type="match status" value="1"/>
</dbReference>
<dbReference type="InterPro" id="IPR013149">
    <property type="entry name" value="ADH-like_C"/>
</dbReference>
<keyword evidence="5" id="KW-0560">Oxidoreductase</keyword>
<name>F0ZW72_DICPU</name>
<evidence type="ECO:0000256" key="4">
    <source>
        <dbReference type="ARBA" id="ARBA00022833"/>
    </source>
</evidence>
<dbReference type="InterPro" id="IPR013154">
    <property type="entry name" value="ADH-like_N"/>
</dbReference>
<dbReference type="AlphaFoldDB" id="F0ZW72"/>
<dbReference type="GO" id="GO:0008270">
    <property type="term" value="F:zinc ion binding"/>
    <property type="evidence" value="ECO:0007669"/>
    <property type="project" value="InterPro"/>
</dbReference>
<dbReference type="PROSITE" id="PS00059">
    <property type="entry name" value="ADH_ZINC"/>
    <property type="match status" value="1"/>
</dbReference>
<dbReference type="SUPFAM" id="SSF50129">
    <property type="entry name" value="GroES-like"/>
    <property type="match status" value="1"/>
</dbReference>
<evidence type="ECO:0000313" key="10">
    <source>
        <dbReference type="Proteomes" id="UP000001064"/>
    </source>
</evidence>
<dbReference type="EMBL" id="GL871229">
    <property type="protein sequence ID" value="EGC31799.1"/>
    <property type="molecule type" value="Genomic_DNA"/>
</dbReference>
<dbReference type="eggNOG" id="KOG0023">
    <property type="taxonomic scope" value="Eukaryota"/>
</dbReference>
<dbReference type="PANTHER" id="PTHR42940:SF7">
    <property type="entry name" value="ALCOHOL DEHYDROGENASE-LIKE N-TERMINAL DOMAIN-CONTAINING PROTEIN"/>
    <property type="match status" value="1"/>
</dbReference>
<dbReference type="KEGG" id="dpp:DICPUDRAFT_82326"/>
<dbReference type="FunFam" id="3.40.50.720:FF:000039">
    <property type="entry name" value="Alcohol dehydrogenase AdhP"/>
    <property type="match status" value="1"/>
</dbReference>
<dbReference type="InterPro" id="IPR036291">
    <property type="entry name" value="NAD(P)-bd_dom_sf"/>
</dbReference>
<gene>
    <name evidence="9" type="ORF">DICPUDRAFT_82326</name>
</gene>
<sequence>MMKAAVFKHKGAEIEIVNMPIPEPKKGWIRIKVISCGVCSGDNVARFDGFGGTPYPIVPGHEVIGSIDKLGEDVDANKYKLGSLAGCGWFGGSCHKKECEDCTLEDQWVHCKESLAIGTTVNGGHSEYVVIPEDALVIIPDGMDPVSSSPLLCAGLTVFNSFKNQNIRKGALVGVQGIGGLGHLGIQFVKKMGYEVIAMSSGSTKKELAKELGADHYVDMSKDYVNEMKKIGSVKCILMTAPNKDCFQGLIDSLGTNGKLLVLGAVPESVNLNSLSLIGGNKSIVGWASGDSRQSLETLQYAHSNQVKPMVKEFKLEELQKALDTIGDARFRYVIKFN</sequence>